<dbReference type="VEuPathDB" id="FungiDB:ASPGLDRAFT_49300"/>
<dbReference type="GeneID" id="34463329"/>
<keyword evidence="3" id="KW-1185">Reference proteome</keyword>
<sequence>MSKSLAIWLASLGWNIALVSRSEKSLSAITDEVHRAQKGKDAKVIYRAANAGEPAILKATLDWCVRELGGKLDVLSYNAARVAMTDITETAPEELEKDFRVSAVGTLVAGQWFSEGNARVDRIAESEWPLFLVTGGILDKEPEPVFGSLSCAKAASQTLSRLFAKVLPDKANILVGMPLIAGRVVSPTSEEYHPDFDADKVITTVFKPFFEDRENRRDGKQGWIVERAY</sequence>
<dbReference type="PANTHER" id="PTHR43431:SF1">
    <property type="entry name" value="OS08G0476300 PROTEIN"/>
    <property type="match status" value="1"/>
</dbReference>
<reference evidence="3" key="1">
    <citation type="journal article" date="2017" name="Genome Biol.">
        <title>Comparative genomics reveals high biological diversity and specific adaptations in the industrially and medically important fungal genus Aspergillus.</title>
        <authorList>
            <person name="de Vries R.P."/>
            <person name="Riley R."/>
            <person name="Wiebenga A."/>
            <person name="Aguilar-Osorio G."/>
            <person name="Amillis S."/>
            <person name="Uchima C.A."/>
            <person name="Anderluh G."/>
            <person name="Asadollahi M."/>
            <person name="Askin M."/>
            <person name="Barry K."/>
            <person name="Battaglia E."/>
            <person name="Bayram O."/>
            <person name="Benocci T."/>
            <person name="Braus-Stromeyer S.A."/>
            <person name="Caldana C."/>
            <person name="Canovas D."/>
            <person name="Cerqueira G.C."/>
            <person name="Chen F."/>
            <person name="Chen W."/>
            <person name="Choi C."/>
            <person name="Clum A."/>
            <person name="Dos Santos R.A."/>
            <person name="Damasio A.R."/>
            <person name="Diallinas G."/>
            <person name="Emri T."/>
            <person name="Fekete E."/>
            <person name="Flipphi M."/>
            <person name="Freyberg S."/>
            <person name="Gallo A."/>
            <person name="Gournas C."/>
            <person name="Habgood R."/>
            <person name="Hainaut M."/>
            <person name="Harispe M.L."/>
            <person name="Henrissat B."/>
            <person name="Hilden K.S."/>
            <person name="Hope R."/>
            <person name="Hossain A."/>
            <person name="Karabika E."/>
            <person name="Karaffa L."/>
            <person name="Karanyi Z."/>
            <person name="Krasevec N."/>
            <person name="Kuo A."/>
            <person name="Kusch H."/>
            <person name="LaButti K."/>
            <person name="Lagendijk E.L."/>
            <person name="Lapidus A."/>
            <person name="Levasseur A."/>
            <person name="Lindquist E."/>
            <person name="Lipzen A."/>
            <person name="Logrieco A.F."/>
            <person name="MacCabe A."/>
            <person name="Maekelae M.R."/>
            <person name="Malavazi I."/>
            <person name="Melin P."/>
            <person name="Meyer V."/>
            <person name="Mielnichuk N."/>
            <person name="Miskei M."/>
            <person name="Molnar A.P."/>
            <person name="Mule G."/>
            <person name="Ngan C.Y."/>
            <person name="Orejas M."/>
            <person name="Orosz E."/>
            <person name="Ouedraogo J.P."/>
            <person name="Overkamp K.M."/>
            <person name="Park H.-S."/>
            <person name="Perrone G."/>
            <person name="Piumi F."/>
            <person name="Punt P.J."/>
            <person name="Ram A.F."/>
            <person name="Ramon A."/>
            <person name="Rauscher S."/>
            <person name="Record E."/>
            <person name="Riano-Pachon D.M."/>
            <person name="Robert V."/>
            <person name="Roehrig J."/>
            <person name="Ruller R."/>
            <person name="Salamov A."/>
            <person name="Salih N.S."/>
            <person name="Samson R.A."/>
            <person name="Sandor E."/>
            <person name="Sanguinetti M."/>
            <person name="Schuetze T."/>
            <person name="Sepcic K."/>
            <person name="Shelest E."/>
            <person name="Sherlock G."/>
            <person name="Sophianopoulou V."/>
            <person name="Squina F.M."/>
            <person name="Sun H."/>
            <person name="Susca A."/>
            <person name="Todd R.B."/>
            <person name="Tsang A."/>
            <person name="Unkles S.E."/>
            <person name="van de Wiele N."/>
            <person name="van Rossen-Uffink D."/>
            <person name="Oliveira J.V."/>
            <person name="Vesth T.C."/>
            <person name="Visser J."/>
            <person name="Yu J.-H."/>
            <person name="Zhou M."/>
            <person name="Andersen M.R."/>
            <person name="Archer D.B."/>
            <person name="Baker S.E."/>
            <person name="Benoit I."/>
            <person name="Brakhage A.A."/>
            <person name="Braus G.H."/>
            <person name="Fischer R."/>
            <person name="Frisvad J.C."/>
            <person name="Goldman G.H."/>
            <person name="Houbraken J."/>
            <person name="Oakley B."/>
            <person name="Pocsi I."/>
            <person name="Scazzocchio C."/>
            <person name="Seiboth B."/>
            <person name="vanKuyk P.A."/>
            <person name="Wortman J."/>
            <person name="Dyer P.S."/>
            <person name="Grigoriev I.V."/>
        </authorList>
    </citation>
    <scope>NUCLEOTIDE SEQUENCE [LARGE SCALE GENOMIC DNA]</scope>
    <source>
        <strain evidence="3">CBS 516.65</strain>
    </source>
</reference>
<dbReference type="AlphaFoldDB" id="A0A1L9VF93"/>
<dbReference type="PANTHER" id="PTHR43431">
    <property type="entry name" value="OXIDOREDUCTASE, SHORT CHAIN DEHYDROGENASE/REDUCTASE FAMILY (AFU_ORTHOLOGUE AFUA_5G14000)"/>
    <property type="match status" value="1"/>
</dbReference>
<accession>A0A1L9VF93</accession>
<evidence type="ECO:0000313" key="2">
    <source>
        <dbReference type="EMBL" id="OJJ82502.1"/>
    </source>
</evidence>
<feature type="chain" id="PRO_5009887849" description="Ketoreductase (KR) domain-containing protein" evidence="1">
    <location>
        <begin position="22"/>
        <end position="229"/>
    </location>
</feature>
<dbReference type="RefSeq" id="XP_022399200.1">
    <property type="nucleotide sequence ID" value="XM_022547068.1"/>
</dbReference>
<dbReference type="STRING" id="1160497.A0A1L9VF93"/>
<gene>
    <name evidence="2" type="ORF">ASPGLDRAFT_49300</name>
</gene>
<dbReference type="InterPro" id="IPR002347">
    <property type="entry name" value="SDR_fam"/>
</dbReference>
<dbReference type="OrthoDB" id="5336600at2759"/>
<dbReference type="Gene3D" id="3.40.50.720">
    <property type="entry name" value="NAD(P)-binding Rossmann-like Domain"/>
    <property type="match status" value="1"/>
</dbReference>
<evidence type="ECO:0000256" key="1">
    <source>
        <dbReference type="SAM" id="SignalP"/>
    </source>
</evidence>
<organism evidence="2 3">
    <name type="scientific">Aspergillus glaucus CBS 516.65</name>
    <dbReference type="NCBI Taxonomy" id="1160497"/>
    <lineage>
        <taxon>Eukaryota</taxon>
        <taxon>Fungi</taxon>
        <taxon>Dikarya</taxon>
        <taxon>Ascomycota</taxon>
        <taxon>Pezizomycotina</taxon>
        <taxon>Eurotiomycetes</taxon>
        <taxon>Eurotiomycetidae</taxon>
        <taxon>Eurotiales</taxon>
        <taxon>Aspergillaceae</taxon>
        <taxon>Aspergillus</taxon>
        <taxon>Aspergillus subgen. Aspergillus</taxon>
    </lineage>
</organism>
<dbReference type="InterPro" id="IPR036291">
    <property type="entry name" value="NAD(P)-bd_dom_sf"/>
</dbReference>
<feature type="signal peptide" evidence="1">
    <location>
        <begin position="1"/>
        <end position="21"/>
    </location>
</feature>
<proteinExistence type="predicted"/>
<dbReference type="EMBL" id="KV878902">
    <property type="protein sequence ID" value="OJJ82502.1"/>
    <property type="molecule type" value="Genomic_DNA"/>
</dbReference>
<protein>
    <recommendedName>
        <fullName evidence="4">Ketoreductase (KR) domain-containing protein</fullName>
    </recommendedName>
</protein>
<dbReference type="Proteomes" id="UP000184300">
    <property type="component" value="Unassembled WGS sequence"/>
</dbReference>
<name>A0A1L9VF93_ASPGL</name>
<dbReference type="SUPFAM" id="SSF51735">
    <property type="entry name" value="NAD(P)-binding Rossmann-fold domains"/>
    <property type="match status" value="1"/>
</dbReference>
<evidence type="ECO:0000313" key="3">
    <source>
        <dbReference type="Proteomes" id="UP000184300"/>
    </source>
</evidence>
<keyword evidence="1" id="KW-0732">Signal</keyword>
<evidence type="ECO:0008006" key="4">
    <source>
        <dbReference type="Google" id="ProtNLM"/>
    </source>
</evidence>
<dbReference type="Pfam" id="PF00106">
    <property type="entry name" value="adh_short"/>
    <property type="match status" value="1"/>
</dbReference>